<feature type="compositionally biased region" description="Acidic residues" evidence="13">
    <location>
        <begin position="1"/>
        <end position="14"/>
    </location>
</feature>
<dbReference type="Gene3D" id="3.10.580.10">
    <property type="entry name" value="CBS-domain"/>
    <property type="match status" value="2"/>
</dbReference>
<keyword evidence="4 12" id="KW-0812">Transmembrane</keyword>
<feature type="region of interest" description="Disordered" evidence="13">
    <location>
        <begin position="1047"/>
        <end position="1072"/>
    </location>
</feature>
<dbReference type="GO" id="GO:0016020">
    <property type="term" value="C:membrane"/>
    <property type="evidence" value="ECO:0007669"/>
    <property type="project" value="UniProtKB-SubCell"/>
</dbReference>
<dbReference type="PANTHER" id="PTHR11689:SF161">
    <property type="entry name" value="CHLORIDE CHANNEL PROTEIN"/>
    <property type="match status" value="1"/>
</dbReference>
<feature type="transmembrane region" description="Helical" evidence="12">
    <location>
        <begin position="90"/>
        <end position="118"/>
    </location>
</feature>
<keyword evidence="3 12" id="KW-0813">Transport</keyword>
<evidence type="ECO:0000256" key="4">
    <source>
        <dbReference type="ARBA" id="ARBA00022692"/>
    </source>
</evidence>
<feature type="compositionally biased region" description="Low complexity" evidence="13">
    <location>
        <begin position="30"/>
        <end position="40"/>
    </location>
</feature>
<comment type="subcellular location">
    <subcellularLocation>
        <location evidence="1 12">Membrane</location>
        <topology evidence="1 12">Multi-pass membrane protein</topology>
    </subcellularLocation>
</comment>
<evidence type="ECO:0000256" key="2">
    <source>
        <dbReference type="ARBA" id="ARBA00009476"/>
    </source>
</evidence>
<feature type="compositionally biased region" description="Basic and acidic residues" evidence="13">
    <location>
        <begin position="903"/>
        <end position="915"/>
    </location>
</feature>
<dbReference type="Pfam" id="PF00571">
    <property type="entry name" value="CBS"/>
    <property type="match status" value="2"/>
</dbReference>
<feature type="transmembrane region" description="Helical" evidence="12">
    <location>
        <begin position="669"/>
        <end position="696"/>
    </location>
</feature>
<dbReference type="SUPFAM" id="SSF54631">
    <property type="entry name" value="CBS-domain pair"/>
    <property type="match status" value="1"/>
</dbReference>
<keyword evidence="10 12" id="KW-0868">Chloride</keyword>
<dbReference type="InterPro" id="IPR000644">
    <property type="entry name" value="CBS_dom"/>
</dbReference>
<feature type="transmembrane region" description="Helical" evidence="12">
    <location>
        <begin position="488"/>
        <end position="509"/>
    </location>
</feature>
<feature type="compositionally biased region" description="Polar residues" evidence="13">
    <location>
        <begin position="1005"/>
        <end position="1016"/>
    </location>
</feature>
<evidence type="ECO:0000256" key="6">
    <source>
        <dbReference type="ARBA" id="ARBA00022989"/>
    </source>
</evidence>
<evidence type="ECO:0000256" key="3">
    <source>
        <dbReference type="ARBA" id="ARBA00022448"/>
    </source>
</evidence>
<feature type="domain" description="CBS" evidence="14">
    <location>
        <begin position="758"/>
        <end position="815"/>
    </location>
</feature>
<keyword evidence="6 12" id="KW-1133">Transmembrane helix</keyword>
<feature type="compositionally biased region" description="Basic and acidic residues" evidence="13">
    <location>
        <begin position="16"/>
        <end position="28"/>
    </location>
</feature>
<dbReference type="AlphaFoldDB" id="A0A7S0KSV5"/>
<comment type="similarity">
    <text evidence="2 12">Belongs to the chloride channel (TC 2.A.49) family.</text>
</comment>
<feature type="domain" description="CBS" evidence="14">
    <location>
        <begin position="1078"/>
        <end position="1132"/>
    </location>
</feature>
<dbReference type="GO" id="GO:0005254">
    <property type="term" value="F:chloride channel activity"/>
    <property type="evidence" value="ECO:0007669"/>
    <property type="project" value="UniProtKB-UniRule"/>
</dbReference>
<evidence type="ECO:0000259" key="14">
    <source>
        <dbReference type="PROSITE" id="PS51371"/>
    </source>
</evidence>
<evidence type="ECO:0000256" key="11">
    <source>
        <dbReference type="PROSITE-ProRule" id="PRU00703"/>
    </source>
</evidence>
<keyword evidence="7 12" id="KW-0406">Ion transport</keyword>
<feature type="transmembrane region" description="Helical" evidence="12">
    <location>
        <begin position="608"/>
        <end position="632"/>
    </location>
</feature>
<feature type="transmembrane region" description="Helical" evidence="12">
    <location>
        <begin position="215"/>
        <end position="232"/>
    </location>
</feature>
<feature type="transmembrane region" description="Helical" evidence="12">
    <location>
        <begin position="638"/>
        <end position="657"/>
    </location>
</feature>
<evidence type="ECO:0000256" key="10">
    <source>
        <dbReference type="ARBA" id="ARBA00023214"/>
    </source>
</evidence>
<evidence type="ECO:0000313" key="15">
    <source>
        <dbReference type="EMBL" id="CAD8591701.1"/>
    </source>
</evidence>
<dbReference type="InterPro" id="IPR051280">
    <property type="entry name" value="Cl-channel/antiporter"/>
</dbReference>
<feature type="transmembrane region" description="Helical" evidence="12">
    <location>
        <begin position="448"/>
        <end position="467"/>
    </location>
</feature>
<protein>
    <recommendedName>
        <fullName evidence="12">Chloride channel protein</fullName>
    </recommendedName>
</protein>
<feature type="region of interest" description="Disordered" evidence="13">
    <location>
        <begin position="901"/>
        <end position="1016"/>
    </location>
</feature>
<dbReference type="InterPro" id="IPR001807">
    <property type="entry name" value="ClC"/>
</dbReference>
<keyword evidence="9 12" id="KW-0472">Membrane</keyword>
<dbReference type="InterPro" id="IPR014743">
    <property type="entry name" value="Cl-channel_core"/>
</dbReference>
<dbReference type="PANTHER" id="PTHR11689">
    <property type="entry name" value="CHLORIDE CHANNEL PROTEIN CLC FAMILY MEMBER"/>
    <property type="match status" value="1"/>
</dbReference>
<evidence type="ECO:0000256" key="13">
    <source>
        <dbReference type="SAM" id="MobiDB-lite"/>
    </source>
</evidence>
<dbReference type="SUPFAM" id="SSF81340">
    <property type="entry name" value="Clc chloride channel"/>
    <property type="match status" value="2"/>
</dbReference>
<feature type="compositionally biased region" description="Gly residues" evidence="13">
    <location>
        <begin position="939"/>
        <end position="950"/>
    </location>
</feature>
<dbReference type="Pfam" id="PF00654">
    <property type="entry name" value="Voltage_CLC"/>
    <property type="match status" value="2"/>
</dbReference>
<evidence type="ECO:0000256" key="7">
    <source>
        <dbReference type="ARBA" id="ARBA00023065"/>
    </source>
</evidence>
<dbReference type="SMART" id="SM00116">
    <property type="entry name" value="CBS"/>
    <property type="match status" value="2"/>
</dbReference>
<dbReference type="PROSITE" id="PS51371">
    <property type="entry name" value="CBS"/>
    <property type="match status" value="2"/>
</dbReference>
<organism evidence="15">
    <name type="scientific">Micromonas pusilla</name>
    <name type="common">Picoplanktonic green alga</name>
    <name type="synonym">Chromulina pusilla</name>
    <dbReference type="NCBI Taxonomy" id="38833"/>
    <lineage>
        <taxon>Eukaryota</taxon>
        <taxon>Viridiplantae</taxon>
        <taxon>Chlorophyta</taxon>
        <taxon>Mamiellophyceae</taxon>
        <taxon>Mamiellales</taxon>
        <taxon>Mamiellaceae</taxon>
        <taxon>Micromonas</taxon>
    </lineage>
</organism>
<feature type="transmembrane region" description="Helical" evidence="12">
    <location>
        <begin position="238"/>
        <end position="258"/>
    </location>
</feature>
<accession>A0A7S0KSV5</accession>
<evidence type="ECO:0000256" key="8">
    <source>
        <dbReference type="ARBA" id="ARBA00023122"/>
    </source>
</evidence>
<evidence type="ECO:0000256" key="5">
    <source>
        <dbReference type="ARBA" id="ARBA00022737"/>
    </source>
</evidence>
<evidence type="ECO:0000256" key="12">
    <source>
        <dbReference type="RuleBase" id="RU361221"/>
    </source>
</evidence>
<sequence>MASFEDEDPLDVEPGDPGRRSSLDDDTARANSGDSASPSSDDTDALWPQPAVPSHRNPGLETLDYEPVHNDVLHEIFADDRRNRSLTKHFYGYTGLTLAKYALTIVVGVCTGLCAAFIDFLVDEVYALKQWLILENFSKDPSNASSDETAAAAHRSAHYVAEYVTGYTALCLALVLGAASLCLFWAPQAQGGGVTSVMAYLNGTAIPGLLSWKSLVAKIFGVAAAVGSSLAVGPEGPMVHIGAAMASVVTLAMPRAWLGEVRGGEAYDDSDDSDDSDAGARRAAKASRARAPLDKDEDDDLFDAIDDAASLEESRRRGDLLAGFAGNRNNNGGDDDESAGGPRGVGRNGRNGRDGRDGRRRGRRLSRGGSSAFSAHRARDGNDGNNGDITTRRASALSRLLLDLASNATQREFVSAGAAAGLAAAFGAPIGGVLFSLEEASSYWSRKVMWRSFVCAAAATIVLALCMERGESGMLFFGGVRPVQPRDYLHQLPFFVVTAALAGVCGVVFNQLSHWLSAHVRPRNAHVRLRLLECAAVSVSTVAMRFFAAQRFGSCVDSSSAWEADDFGVRFLCPPGKVNDVATAFFSSPNKAIGWMLSMGEHAWGEPYGFTPAGLGACCGFYLVMMIAAYGTAVPGGIFMPSIFLGACGGGALGLCFRELLPESWDIQPGLYALIGATAMLGGVFRSSISLVVIMVEGTGGITFVFCIIVAVVVSNAVSSWLQKHGVYHMDLHRNDNVAYLSGEPPRKLALLTARDLMAFPVSCVAETERRSRALKLLTETSHNGFPVIDTRGRLVGMCLRSQLSVLIHGDRHARPGSHPGVRRALDTYMRVAHLRRRPMPRPLLPRRYPPATALSAAALAEYDREMSRLNSISGRGDGARTSPGEDRVGLLLNDAFAAVHGRLGDDPGGRKLYDDAYDEDEDERPLSPPLQQQPRDSGGFGSEFGGSARGPGSLSQATQLDAADSESNAPGGSTSASESVDGGVPSRPPSAAGRAAGRGGGFDRQQNASAPSSSRFAQFQEEVAANDGGQFPSHHAYRPPVFELGQIRDSSNEDDDDDERGGREGGDDDSLDVASFMHRAPLAVQADFPATRVYSVFTTLALRHLTVTDAGNRVLGIITRKDVMAAVDGSH</sequence>
<reference evidence="15" key="1">
    <citation type="submission" date="2021-01" db="EMBL/GenBank/DDBJ databases">
        <authorList>
            <person name="Corre E."/>
            <person name="Pelletier E."/>
            <person name="Niang G."/>
            <person name="Scheremetjew M."/>
            <person name="Finn R."/>
            <person name="Kale V."/>
            <person name="Holt S."/>
            <person name="Cochrane G."/>
            <person name="Meng A."/>
            <person name="Brown T."/>
            <person name="Cohen L."/>
        </authorList>
    </citation>
    <scope>NUCLEOTIDE SEQUENCE</scope>
    <source>
        <strain evidence="15">CCMP494</strain>
    </source>
</reference>
<dbReference type="InterPro" id="IPR046342">
    <property type="entry name" value="CBS_dom_sf"/>
</dbReference>
<feature type="compositionally biased region" description="Polar residues" evidence="13">
    <location>
        <begin position="954"/>
        <end position="979"/>
    </location>
</feature>
<feature type="compositionally biased region" description="Acidic residues" evidence="13">
    <location>
        <begin position="266"/>
        <end position="277"/>
    </location>
</feature>
<keyword evidence="8 11" id="KW-0129">CBS domain</keyword>
<proteinExistence type="inferred from homology"/>
<evidence type="ECO:0000256" key="1">
    <source>
        <dbReference type="ARBA" id="ARBA00004141"/>
    </source>
</evidence>
<evidence type="ECO:0000256" key="9">
    <source>
        <dbReference type="ARBA" id="ARBA00023136"/>
    </source>
</evidence>
<feature type="transmembrane region" description="Helical" evidence="12">
    <location>
        <begin position="413"/>
        <end position="436"/>
    </location>
</feature>
<gene>
    <name evidence="15" type="ORF">MSP1404_LOCUS9105</name>
</gene>
<keyword evidence="5" id="KW-0677">Repeat</keyword>
<feature type="region of interest" description="Disordered" evidence="13">
    <location>
        <begin position="264"/>
        <end position="294"/>
    </location>
</feature>
<dbReference type="EMBL" id="HBEV01011701">
    <property type="protein sequence ID" value="CAD8591701.1"/>
    <property type="molecule type" value="Transcribed_RNA"/>
</dbReference>
<feature type="transmembrane region" description="Helical" evidence="12">
    <location>
        <begin position="164"/>
        <end position="186"/>
    </location>
</feature>
<feature type="region of interest" description="Disordered" evidence="13">
    <location>
        <begin position="1"/>
        <end position="63"/>
    </location>
</feature>
<feature type="region of interest" description="Disordered" evidence="13">
    <location>
        <begin position="322"/>
        <end position="389"/>
    </location>
</feature>
<feature type="transmembrane region" description="Helical" evidence="12">
    <location>
        <begin position="702"/>
        <end position="722"/>
    </location>
</feature>
<dbReference type="Gene3D" id="1.10.3080.10">
    <property type="entry name" value="Clc chloride channel"/>
    <property type="match status" value="2"/>
</dbReference>
<name>A0A7S0KSV5_MICPS</name>
<dbReference type="PRINTS" id="PR00762">
    <property type="entry name" value="CLCHANNEL"/>
</dbReference>